<evidence type="ECO:0000256" key="9">
    <source>
        <dbReference type="ARBA" id="ARBA00023224"/>
    </source>
</evidence>
<dbReference type="CDD" id="cd15047">
    <property type="entry name" value="7tmC_GABA-B-like"/>
    <property type="match status" value="1"/>
</dbReference>
<sequence>MMKLLRAVALLYISAVTETGAMSPNGIVSIKRSIDRDITNEDLLQEEASNCNFTGTVVLGGPFSLEQGDKFFTIGSKQLVSYNLMVDYINRFKCGINLSTGNYAIELRSYDDQSDVQWTEVIAQKLAASDVDIFLGGYSSTLTKPLAEVAHENAKLLLAPGAASTPVFDGKDKVFGTFPPTNKYLAQAVEGLAKVGAKTIATVWEDAAFTRGVCAAAPDLAETNQLELTSAQEVIKTPNITVLEMVAQKLAQEDPDVVVTCVYDCVPWMKAMRKVNWSPKAQVFTVCVGLHGFAEEMGPDAEYIMGVTPWESSLDIRDAVTGLSARDFADMFQQETSDVDVPFQAASAASVISIAVQALEGSDTTDEVALSQYIASNNFKTFYGDVGFDSNGQNNARFLLIQYDTSGIVRTVFPEETSSGPILYPMPSWDRRDCAKLSQCEVSGDTCTIEGKCACRQPDIYRPVGAGETAECIPREDMNFINTPLLGMGYFLVTAVLIFAAATLIWVYYYRKNMLVRASQPMFLTLIVFGSIISSLSIIPLGLETEYRDSNNIKKVDAACMAVPWLWGIGFAVTFSALFAKVMRVKLLYKAASKMKRRRIESKDVFSIMFIVLAIETVILLTFQFVSPLRWEREVLRDINGNAVESVGRCESESGWWFFAALVGFNILCLFYALVLCFQTKHIPSDFAESNYIFLSVMFMFQVLVLAVPVSAMVRDDTNVFYFMRACAIFLQNFTVVFIIFVPKMYRIYKKEDSRATIQSHLSRGNVHSARNYGSRTSNDTINIRDSKKGNSGEIGHRSSVAGVEDDYESNPKMKTSLNAESFNAESFNASNDNPSQPHRHDLRVSFE</sequence>
<name>A0A7S4R0N3_9STRA</name>
<organism evidence="14">
    <name type="scientific">Ditylum brightwellii</name>
    <dbReference type="NCBI Taxonomy" id="49249"/>
    <lineage>
        <taxon>Eukaryota</taxon>
        <taxon>Sar</taxon>
        <taxon>Stramenopiles</taxon>
        <taxon>Ochrophyta</taxon>
        <taxon>Bacillariophyta</taxon>
        <taxon>Mediophyceae</taxon>
        <taxon>Lithodesmiophycidae</taxon>
        <taxon>Lithodesmiales</taxon>
        <taxon>Lithodesmiaceae</taxon>
        <taxon>Ditylum</taxon>
    </lineage>
</organism>
<evidence type="ECO:0000313" key="14">
    <source>
        <dbReference type="EMBL" id="CAE4599675.1"/>
    </source>
</evidence>
<dbReference type="GO" id="GO:0038039">
    <property type="term" value="C:G protein-coupled receptor heterodimeric complex"/>
    <property type="evidence" value="ECO:0007669"/>
    <property type="project" value="TreeGrafter"/>
</dbReference>
<feature type="transmembrane region" description="Helical" evidence="11">
    <location>
        <begin position="563"/>
        <end position="584"/>
    </location>
</feature>
<evidence type="ECO:0000256" key="4">
    <source>
        <dbReference type="ARBA" id="ARBA00022989"/>
    </source>
</evidence>
<accession>A0A7S4R0N3</accession>
<feature type="transmembrane region" description="Helical" evidence="11">
    <location>
        <begin position="656"/>
        <end position="678"/>
    </location>
</feature>
<evidence type="ECO:0000256" key="6">
    <source>
        <dbReference type="ARBA" id="ARBA00023136"/>
    </source>
</evidence>
<keyword evidence="5" id="KW-0297">G-protein coupled receptor</keyword>
<keyword evidence="9" id="KW-0807">Transducer</keyword>
<comment type="subcellular location">
    <subcellularLocation>
        <location evidence="1">Membrane</location>
        <topology evidence="1">Multi-pass membrane protein</topology>
    </subcellularLocation>
</comment>
<dbReference type="InterPro" id="IPR028082">
    <property type="entry name" value="Peripla_BP_I"/>
</dbReference>
<feature type="transmembrane region" description="Helical" evidence="11">
    <location>
        <begin position="488"/>
        <end position="510"/>
    </location>
</feature>
<evidence type="ECO:0000256" key="5">
    <source>
        <dbReference type="ARBA" id="ARBA00023040"/>
    </source>
</evidence>
<keyword evidence="2 11" id="KW-0812">Transmembrane</keyword>
<dbReference type="InterPro" id="IPR017978">
    <property type="entry name" value="GPCR_3_C"/>
</dbReference>
<evidence type="ECO:0000256" key="3">
    <source>
        <dbReference type="ARBA" id="ARBA00022729"/>
    </source>
</evidence>
<dbReference type="PRINTS" id="PR01176">
    <property type="entry name" value="GABABRECEPTR"/>
</dbReference>
<feature type="compositionally biased region" description="Basic and acidic residues" evidence="10">
    <location>
        <begin position="783"/>
        <end position="797"/>
    </location>
</feature>
<evidence type="ECO:0000256" key="12">
    <source>
        <dbReference type="SAM" id="SignalP"/>
    </source>
</evidence>
<dbReference type="PANTHER" id="PTHR10519:SF20">
    <property type="entry name" value="G-PROTEIN COUPLED RECEPTOR 156-RELATED"/>
    <property type="match status" value="1"/>
</dbReference>
<feature type="transmembrane region" description="Helical" evidence="11">
    <location>
        <begin position="690"/>
        <end position="714"/>
    </location>
</feature>
<feature type="chain" id="PRO_5031159516" description="G-protein coupled receptors family 3 profile domain-containing protein" evidence="12">
    <location>
        <begin position="22"/>
        <end position="848"/>
    </location>
</feature>
<feature type="transmembrane region" description="Helical" evidence="11">
    <location>
        <begin position="605"/>
        <end position="626"/>
    </location>
</feature>
<dbReference type="GO" id="GO:0004965">
    <property type="term" value="F:G protein-coupled GABA receptor activity"/>
    <property type="evidence" value="ECO:0007669"/>
    <property type="project" value="InterPro"/>
</dbReference>
<feature type="domain" description="G-protein coupled receptors family 3 profile" evidence="13">
    <location>
        <begin position="558"/>
        <end position="764"/>
    </location>
</feature>
<keyword evidence="6 11" id="KW-0472">Membrane</keyword>
<evidence type="ECO:0000256" key="7">
    <source>
        <dbReference type="ARBA" id="ARBA00023170"/>
    </source>
</evidence>
<dbReference type="Pfam" id="PF00003">
    <property type="entry name" value="7tm_3"/>
    <property type="match status" value="1"/>
</dbReference>
<dbReference type="EMBL" id="HBNS01013600">
    <property type="protein sequence ID" value="CAE4599675.1"/>
    <property type="molecule type" value="Transcribed_RNA"/>
</dbReference>
<keyword evidence="8" id="KW-0325">Glycoprotein</keyword>
<dbReference type="Gene3D" id="3.40.50.2300">
    <property type="match status" value="2"/>
</dbReference>
<feature type="transmembrane region" description="Helical" evidence="11">
    <location>
        <begin position="522"/>
        <end position="543"/>
    </location>
</feature>
<feature type="region of interest" description="Disordered" evidence="10">
    <location>
        <begin position="769"/>
        <end position="848"/>
    </location>
</feature>
<dbReference type="PROSITE" id="PS50259">
    <property type="entry name" value="G_PROTEIN_RECEP_F3_4"/>
    <property type="match status" value="1"/>
</dbReference>
<feature type="signal peptide" evidence="12">
    <location>
        <begin position="1"/>
        <end position="21"/>
    </location>
</feature>
<feature type="compositionally biased region" description="Polar residues" evidence="10">
    <location>
        <begin position="772"/>
        <end position="782"/>
    </location>
</feature>
<dbReference type="AlphaFoldDB" id="A0A7S4R0N3"/>
<evidence type="ECO:0000259" key="13">
    <source>
        <dbReference type="PROSITE" id="PS50259"/>
    </source>
</evidence>
<dbReference type="PANTHER" id="PTHR10519">
    <property type="entry name" value="GABA-B RECEPTOR"/>
    <property type="match status" value="1"/>
</dbReference>
<evidence type="ECO:0000256" key="2">
    <source>
        <dbReference type="ARBA" id="ARBA00022692"/>
    </source>
</evidence>
<keyword evidence="3 12" id="KW-0732">Signal</keyword>
<gene>
    <name evidence="14" type="ORF">DBRI00130_LOCUS10957</name>
</gene>
<keyword evidence="7" id="KW-0675">Receptor</keyword>
<keyword evidence="4 11" id="KW-1133">Transmembrane helix</keyword>
<dbReference type="InterPro" id="IPR028081">
    <property type="entry name" value="Leu-bd"/>
</dbReference>
<evidence type="ECO:0000256" key="10">
    <source>
        <dbReference type="SAM" id="MobiDB-lite"/>
    </source>
</evidence>
<dbReference type="Pfam" id="PF13458">
    <property type="entry name" value="Peripla_BP_6"/>
    <property type="match status" value="1"/>
</dbReference>
<evidence type="ECO:0000256" key="11">
    <source>
        <dbReference type="SAM" id="Phobius"/>
    </source>
</evidence>
<feature type="transmembrane region" description="Helical" evidence="11">
    <location>
        <begin position="720"/>
        <end position="742"/>
    </location>
</feature>
<dbReference type="InterPro" id="IPR002455">
    <property type="entry name" value="GPCR3_GABA-B"/>
</dbReference>
<evidence type="ECO:0000256" key="8">
    <source>
        <dbReference type="ARBA" id="ARBA00023180"/>
    </source>
</evidence>
<dbReference type="SUPFAM" id="SSF53822">
    <property type="entry name" value="Periplasmic binding protein-like I"/>
    <property type="match status" value="1"/>
</dbReference>
<evidence type="ECO:0000256" key="1">
    <source>
        <dbReference type="ARBA" id="ARBA00004141"/>
    </source>
</evidence>
<reference evidence="14" key="1">
    <citation type="submission" date="2021-01" db="EMBL/GenBank/DDBJ databases">
        <authorList>
            <person name="Corre E."/>
            <person name="Pelletier E."/>
            <person name="Niang G."/>
            <person name="Scheremetjew M."/>
            <person name="Finn R."/>
            <person name="Kale V."/>
            <person name="Holt S."/>
            <person name="Cochrane G."/>
            <person name="Meng A."/>
            <person name="Brown T."/>
            <person name="Cohen L."/>
        </authorList>
    </citation>
    <scope>NUCLEOTIDE SEQUENCE</scope>
    <source>
        <strain evidence="14">GSO104</strain>
    </source>
</reference>
<feature type="compositionally biased region" description="Basic and acidic residues" evidence="10">
    <location>
        <begin position="839"/>
        <end position="848"/>
    </location>
</feature>
<proteinExistence type="predicted"/>
<feature type="compositionally biased region" description="Polar residues" evidence="10">
    <location>
        <begin position="813"/>
        <end position="837"/>
    </location>
</feature>
<protein>
    <recommendedName>
        <fullName evidence="13">G-protein coupled receptors family 3 profile domain-containing protein</fullName>
    </recommendedName>
</protein>